<organism evidence="3 4">
    <name type="scientific">Serendipita vermifera MAFF 305830</name>
    <dbReference type="NCBI Taxonomy" id="933852"/>
    <lineage>
        <taxon>Eukaryota</taxon>
        <taxon>Fungi</taxon>
        <taxon>Dikarya</taxon>
        <taxon>Basidiomycota</taxon>
        <taxon>Agaricomycotina</taxon>
        <taxon>Agaricomycetes</taxon>
        <taxon>Sebacinales</taxon>
        <taxon>Serendipitaceae</taxon>
        <taxon>Serendipita</taxon>
    </lineage>
</organism>
<protein>
    <submittedName>
        <fullName evidence="3">Uncharacterized protein</fullName>
    </submittedName>
</protein>
<accession>A0A0C3AK16</accession>
<reference evidence="3 4" key="1">
    <citation type="submission" date="2014-04" db="EMBL/GenBank/DDBJ databases">
        <authorList>
            <consortium name="DOE Joint Genome Institute"/>
            <person name="Kuo A."/>
            <person name="Zuccaro A."/>
            <person name="Kohler A."/>
            <person name="Nagy L.G."/>
            <person name="Floudas D."/>
            <person name="Copeland A."/>
            <person name="Barry K.W."/>
            <person name="Cichocki N."/>
            <person name="Veneault-Fourrey C."/>
            <person name="LaButti K."/>
            <person name="Lindquist E.A."/>
            <person name="Lipzen A."/>
            <person name="Lundell T."/>
            <person name="Morin E."/>
            <person name="Murat C."/>
            <person name="Sun H."/>
            <person name="Tunlid A."/>
            <person name="Henrissat B."/>
            <person name="Grigoriev I.V."/>
            <person name="Hibbett D.S."/>
            <person name="Martin F."/>
            <person name="Nordberg H.P."/>
            <person name="Cantor M.N."/>
            <person name="Hua S.X."/>
        </authorList>
    </citation>
    <scope>NUCLEOTIDE SEQUENCE [LARGE SCALE GENOMIC DNA]</scope>
    <source>
        <strain evidence="3 4">MAFF 305830</strain>
    </source>
</reference>
<evidence type="ECO:0000313" key="3">
    <source>
        <dbReference type="EMBL" id="KIM24935.1"/>
    </source>
</evidence>
<name>A0A0C3AK16_SERVB</name>
<dbReference type="Proteomes" id="UP000054097">
    <property type="component" value="Unassembled WGS sequence"/>
</dbReference>
<dbReference type="AlphaFoldDB" id="A0A0C3AK16"/>
<gene>
    <name evidence="3" type="ORF">M408DRAFT_224264</name>
    <name evidence="2" type="ORF">M408DRAFT_277680</name>
</gene>
<evidence type="ECO:0000313" key="2">
    <source>
        <dbReference type="EMBL" id="KIM22924.1"/>
    </source>
</evidence>
<reference evidence="4" key="2">
    <citation type="submission" date="2015-01" db="EMBL/GenBank/DDBJ databases">
        <title>Evolutionary Origins and Diversification of the Mycorrhizal Mutualists.</title>
        <authorList>
            <consortium name="DOE Joint Genome Institute"/>
            <consortium name="Mycorrhizal Genomics Consortium"/>
            <person name="Kohler A."/>
            <person name="Kuo A."/>
            <person name="Nagy L.G."/>
            <person name="Floudas D."/>
            <person name="Copeland A."/>
            <person name="Barry K.W."/>
            <person name="Cichocki N."/>
            <person name="Veneault-Fourrey C."/>
            <person name="LaButti K."/>
            <person name="Lindquist E.A."/>
            <person name="Lipzen A."/>
            <person name="Lundell T."/>
            <person name="Morin E."/>
            <person name="Murat C."/>
            <person name="Riley R."/>
            <person name="Ohm R."/>
            <person name="Sun H."/>
            <person name="Tunlid A."/>
            <person name="Henrissat B."/>
            <person name="Grigoriev I.V."/>
            <person name="Hibbett D.S."/>
            <person name="Martin F."/>
        </authorList>
    </citation>
    <scope>NUCLEOTIDE SEQUENCE [LARGE SCALE GENOMIC DNA]</scope>
    <source>
        <strain evidence="4">MAFF 305830</strain>
    </source>
</reference>
<proteinExistence type="predicted"/>
<dbReference type="EMBL" id="KN824318">
    <property type="protein sequence ID" value="KIM24935.1"/>
    <property type="molecule type" value="Genomic_DNA"/>
</dbReference>
<sequence>MKTMTLKDLLSLEIVLDHGLWDRCGDLHKEWQTQRSQESKQREHDKQSELKEIKIGSKAKEPPPEMTFWIAKQASLLYPIIPEHEIFESTTSVDVNIGFEASIAKVS</sequence>
<dbReference type="HOGENOM" id="CLU_2211596_0_0_1"/>
<evidence type="ECO:0000256" key="1">
    <source>
        <dbReference type="SAM" id="MobiDB-lite"/>
    </source>
</evidence>
<feature type="region of interest" description="Disordered" evidence="1">
    <location>
        <begin position="31"/>
        <end position="61"/>
    </location>
</feature>
<reference evidence="3" key="3">
    <citation type="submission" date="2015-02" db="EMBL/GenBank/DDBJ databases">
        <title>Evolutionary Origins and Diversification of the Mycorrhizal Mutualists.</title>
        <authorList>
            <consortium name="DOE Joint Genome Institute"/>
            <consortium name="Mycorrhizal Genomics Consortium"/>
            <person name="Kohler A."/>
            <person name="Kuo A."/>
            <person name="Nagy L.G."/>
            <person name="Floudas D."/>
            <person name="Copeland A."/>
            <person name="Barry K.W."/>
            <person name="Cichocki N."/>
            <person name="Veneault-Fourrey C."/>
            <person name="LaButti K."/>
            <person name="Lindquist E.A."/>
            <person name="Lipzen A."/>
            <person name="Lundell T."/>
            <person name="Morin E."/>
            <person name="Murat C."/>
            <person name="Riley R."/>
            <person name="Ohm R."/>
            <person name="Sun H."/>
            <person name="Tunlid A."/>
            <person name="Henrissat B."/>
            <person name="Grigoriev I.V."/>
            <person name="Hibbett D.S."/>
            <person name="Martin F."/>
        </authorList>
    </citation>
    <scope>NUCLEOTIDE SEQUENCE</scope>
    <source>
        <strain evidence="3">MAFF 305830</strain>
    </source>
</reference>
<keyword evidence="4" id="KW-1185">Reference proteome</keyword>
<dbReference type="EMBL" id="KN824346">
    <property type="protein sequence ID" value="KIM22924.1"/>
    <property type="molecule type" value="Genomic_DNA"/>
</dbReference>
<evidence type="ECO:0000313" key="4">
    <source>
        <dbReference type="Proteomes" id="UP000054097"/>
    </source>
</evidence>